<dbReference type="GO" id="GO:0022904">
    <property type="term" value="P:respiratory electron transport chain"/>
    <property type="evidence" value="ECO:0007669"/>
    <property type="project" value="InterPro"/>
</dbReference>
<sequence>MRPDRSAHRYTLVAIILHWMMALGIAALALIGLAMTHLKLAPMQLFELYQLHKSIGITVFLAAFLRLAWRLTHRPPNLPEAMPSVEKAAATGGHLLLYAFLFALPITGWALVSVSVLNIPTVLYGVLPWPDLPLLSMLDDKAPAEALAKLVHAYGAYVLIGLVAVHAAAALRHHFIIRDDVLKRMLPISRPLPVASPSTKEHSS</sequence>
<dbReference type="EMBL" id="FMAH01000024">
    <property type="protein sequence ID" value="SCB36127.1"/>
    <property type="molecule type" value="Genomic_DNA"/>
</dbReference>
<keyword evidence="11 13" id="KW-0472">Membrane</keyword>
<dbReference type="InterPro" id="IPR011577">
    <property type="entry name" value="Cyt_b561_bac/Ni-Hgenase"/>
</dbReference>
<dbReference type="PANTHER" id="PTHR30529:SF6">
    <property type="entry name" value="BLL0291 PROTEIN"/>
    <property type="match status" value="1"/>
</dbReference>
<dbReference type="GO" id="GO:0020037">
    <property type="term" value="F:heme binding"/>
    <property type="evidence" value="ECO:0007669"/>
    <property type="project" value="TreeGrafter"/>
</dbReference>
<dbReference type="GO" id="GO:0046872">
    <property type="term" value="F:metal ion binding"/>
    <property type="evidence" value="ECO:0007669"/>
    <property type="project" value="UniProtKB-KW"/>
</dbReference>
<dbReference type="RefSeq" id="WP_092852139.1">
    <property type="nucleotide sequence ID" value="NZ_FMAH01000024.1"/>
</dbReference>
<keyword evidence="5" id="KW-0349">Heme</keyword>
<evidence type="ECO:0000256" key="7">
    <source>
        <dbReference type="ARBA" id="ARBA00022723"/>
    </source>
</evidence>
<keyword evidence="4" id="KW-1003">Cell membrane</keyword>
<evidence type="ECO:0000313" key="15">
    <source>
        <dbReference type="EMBL" id="SCB36127.1"/>
    </source>
</evidence>
<dbReference type="GO" id="GO:0005886">
    <property type="term" value="C:plasma membrane"/>
    <property type="evidence" value="ECO:0007669"/>
    <property type="project" value="UniProtKB-SubCell"/>
</dbReference>
<evidence type="ECO:0000313" key="16">
    <source>
        <dbReference type="Proteomes" id="UP000199435"/>
    </source>
</evidence>
<evidence type="ECO:0000256" key="4">
    <source>
        <dbReference type="ARBA" id="ARBA00022475"/>
    </source>
</evidence>
<evidence type="ECO:0000256" key="12">
    <source>
        <dbReference type="ARBA" id="ARBA00037975"/>
    </source>
</evidence>
<evidence type="ECO:0000256" key="11">
    <source>
        <dbReference type="ARBA" id="ARBA00023136"/>
    </source>
</evidence>
<keyword evidence="3" id="KW-0813">Transport</keyword>
<dbReference type="Proteomes" id="UP000199435">
    <property type="component" value="Unassembled WGS sequence"/>
</dbReference>
<protein>
    <submittedName>
        <fullName evidence="15">Cytochrome b561</fullName>
    </submittedName>
</protein>
<comment type="similarity">
    <text evidence="12">Belongs to the cytochrome b561 family.</text>
</comment>
<evidence type="ECO:0000256" key="3">
    <source>
        <dbReference type="ARBA" id="ARBA00022448"/>
    </source>
</evidence>
<dbReference type="SUPFAM" id="SSF81342">
    <property type="entry name" value="Transmembrane di-heme cytochromes"/>
    <property type="match status" value="1"/>
</dbReference>
<accession>A0A1C3W7F8</accession>
<proteinExistence type="inferred from homology"/>
<feature type="transmembrane region" description="Helical" evidence="13">
    <location>
        <begin position="12"/>
        <end position="35"/>
    </location>
</feature>
<dbReference type="InterPro" id="IPR052168">
    <property type="entry name" value="Cytochrome_b561_oxidase"/>
</dbReference>
<dbReference type="PANTHER" id="PTHR30529">
    <property type="entry name" value="CYTOCHROME B561"/>
    <property type="match status" value="1"/>
</dbReference>
<feature type="transmembrane region" description="Helical" evidence="13">
    <location>
        <begin position="146"/>
        <end position="169"/>
    </location>
</feature>
<keyword evidence="9 13" id="KW-1133">Transmembrane helix</keyword>
<keyword evidence="16" id="KW-1185">Reference proteome</keyword>
<keyword evidence="7" id="KW-0479">Metal-binding</keyword>
<dbReference type="OrthoDB" id="1247465at2"/>
<dbReference type="InterPro" id="IPR016174">
    <property type="entry name" value="Di-haem_cyt_TM"/>
</dbReference>
<comment type="subcellular location">
    <subcellularLocation>
        <location evidence="2">Cell membrane</location>
        <topology evidence="2">Multi-pass membrane protein</topology>
    </subcellularLocation>
</comment>
<dbReference type="AlphaFoldDB" id="A0A1C3W7F8"/>
<comment type="cofactor">
    <cofactor evidence="1">
        <name>heme b</name>
        <dbReference type="ChEBI" id="CHEBI:60344"/>
    </cofactor>
</comment>
<evidence type="ECO:0000256" key="1">
    <source>
        <dbReference type="ARBA" id="ARBA00001970"/>
    </source>
</evidence>
<dbReference type="Pfam" id="PF01292">
    <property type="entry name" value="Ni_hydr_CYTB"/>
    <property type="match status" value="1"/>
</dbReference>
<feature type="transmembrane region" description="Helical" evidence="13">
    <location>
        <begin position="55"/>
        <end position="72"/>
    </location>
</feature>
<evidence type="ECO:0000256" key="10">
    <source>
        <dbReference type="ARBA" id="ARBA00023004"/>
    </source>
</evidence>
<reference evidence="16" key="1">
    <citation type="submission" date="2016-08" db="EMBL/GenBank/DDBJ databases">
        <authorList>
            <person name="Varghese N."/>
            <person name="Submissions Spin"/>
        </authorList>
    </citation>
    <scope>NUCLEOTIDE SEQUENCE [LARGE SCALE GENOMIC DNA]</scope>
    <source>
        <strain evidence="16">HAMBI 2971</strain>
    </source>
</reference>
<gene>
    <name evidence="15" type="ORF">GA0061102_102472</name>
</gene>
<evidence type="ECO:0000256" key="6">
    <source>
        <dbReference type="ARBA" id="ARBA00022692"/>
    </source>
</evidence>
<feature type="domain" description="Cytochrome b561 bacterial/Ni-hydrogenase" evidence="14">
    <location>
        <begin position="9"/>
        <end position="187"/>
    </location>
</feature>
<evidence type="ECO:0000256" key="13">
    <source>
        <dbReference type="SAM" id="Phobius"/>
    </source>
</evidence>
<dbReference type="STRING" id="411945.GA0061102_102472"/>
<keyword evidence="10" id="KW-0408">Iron</keyword>
<organism evidence="15 16">
    <name type="scientific">Rhizobium miluonense</name>
    <dbReference type="NCBI Taxonomy" id="411945"/>
    <lineage>
        <taxon>Bacteria</taxon>
        <taxon>Pseudomonadati</taxon>
        <taxon>Pseudomonadota</taxon>
        <taxon>Alphaproteobacteria</taxon>
        <taxon>Hyphomicrobiales</taxon>
        <taxon>Rhizobiaceae</taxon>
        <taxon>Rhizobium/Agrobacterium group</taxon>
        <taxon>Rhizobium</taxon>
    </lineage>
</organism>
<dbReference type="GO" id="GO:0009055">
    <property type="term" value="F:electron transfer activity"/>
    <property type="evidence" value="ECO:0007669"/>
    <property type="project" value="InterPro"/>
</dbReference>
<keyword evidence="6 13" id="KW-0812">Transmembrane</keyword>
<dbReference type="Gene3D" id="1.20.950.20">
    <property type="entry name" value="Transmembrane di-heme cytochromes, Chain C"/>
    <property type="match status" value="1"/>
</dbReference>
<evidence type="ECO:0000259" key="14">
    <source>
        <dbReference type="Pfam" id="PF01292"/>
    </source>
</evidence>
<name>A0A1C3W7F8_9HYPH</name>
<feature type="transmembrane region" description="Helical" evidence="13">
    <location>
        <begin position="93"/>
        <end position="126"/>
    </location>
</feature>
<evidence type="ECO:0000256" key="8">
    <source>
        <dbReference type="ARBA" id="ARBA00022982"/>
    </source>
</evidence>
<evidence type="ECO:0000256" key="2">
    <source>
        <dbReference type="ARBA" id="ARBA00004651"/>
    </source>
</evidence>
<keyword evidence="8" id="KW-0249">Electron transport</keyword>
<evidence type="ECO:0000256" key="5">
    <source>
        <dbReference type="ARBA" id="ARBA00022617"/>
    </source>
</evidence>
<evidence type="ECO:0000256" key="9">
    <source>
        <dbReference type="ARBA" id="ARBA00022989"/>
    </source>
</evidence>